<reference evidence="2 3" key="1">
    <citation type="journal article" date="2019" name="Emerg. Microbes Infect.">
        <title>Comprehensive subspecies identification of 175 nontuberculous mycobacteria species based on 7547 genomic profiles.</title>
        <authorList>
            <person name="Matsumoto Y."/>
            <person name="Kinjo T."/>
            <person name="Motooka D."/>
            <person name="Nabeya D."/>
            <person name="Jung N."/>
            <person name="Uechi K."/>
            <person name="Horii T."/>
            <person name="Iida T."/>
            <person name="Fujita J."/>
            <person name="Nakamura S."/>
        </authorList>
    </citation>
    <scope>NUCLEOTIDE SEQUENCE [LARGE SCALE GENOMIC DNA]</scope>
    <source>
        <strain evidence="2 3">JCM 6376</strain>
    </source>
</reference>
<dbReference type="SUPFAM" id="SSF55781">
    <property type="entry name" value="GAF domain-like"/>
    <property type="match status" value="1"/>
</dbReference>
<dbReference type="SMART" id="SM00267">
    <property type="entry name" value="GGDEF"/>
    <property type="match status" value="1"/>
</dbReference>
<evidence type="ECO:0000313" key="2">
    <source>
        <dbReference type="EMBL" id="BBX09971.1"/>
    </source>
</evidence>
<keyword evidence="3" id="KW-1185">Reference proteome</keyword>
<dbReference type="InterPro" id="IPR000160">
    <property type="entry name" value="GGDEF_dom"/>
</dbReference>
<protein>
    <recommendedName>
        <fullName evidence="1">GGDEF domain-containing protein</fullName>
    </recommendedName>
</protein>
<dbReference type="InterPro" id="IPR003018">
    <property type="entry name" value="GAF"/>
</dbReference>
<proteinExistence type="predicted"/>
<dbReference type="InterPro" id="IPR043128">
    <property type="entry name" value="Rev_trsase/Diguanyl_cyclase"/>
</dbReference>
<sequence>MFIAYADRAFSPTIQLVGGELSVATLQTIIQVQQAINDADVTAAAVMKIVVEQACEATRAPGAVIELAEFGEMVYTVTAGSLAGTEGLRLAMSGSMSGECVRTGQILISTDTETDPRVDLEACRRVHARSMIVVPLVDGNRTQGVLKVISDEPNAFTDEDVNLLEQLAAFIAKALARANVMEEKSHAASVDALTGLANRAAFLSGLERMISGAAGTGNPVAVVLYIDLDGFKPINDVHGHSVGDEVLQIIGNRIATTCRAEDLGARIGGDEFAVLLASSFAPDPVSLRERLLTALQQEMATSVGALTVGASCGTAVVGGGDLAEAVLARADAAMYADKRTRSGTRR</sequence>
<dbReference type="AlphaFoldDB" id="A0AAD1HS07"/>
<dbReference type="PROSITE" id="PS50887">
    <property type="entry name" value="GGDEF"/>
    <property type="match status" value="1"/>
</dbReference>
<dbReference type="EMBL" id="AP022561">
    <property type="protein sequence ID" value="BBX09971.1"/>
    <property type="molecule type" value="Genomic_DNA"/>
</dbReference>
<evidence type="ECO:0000259" key="1">
    <source>
        <dbReference type="PROSITE" id="PS50887"/>
    </source>
</evidence>
<dbReference type="Gene3D" id="3.30.450.40">
    <property type="match status" value="1"/>
</dbReference>
<dbReference type="Pfam" id="PF00990">
    <property type="entry name" value="GGDEF"/>
    <property type="match status" value="1"/>
</dbReference>
<dbReference type="InterPro" id="IPR029787">
    <property type="entry name" value="Nucleotide_cyclase"/>
</dbReference>
<dbReference type="Pfam" id="PF13185">
    <property type="entry name" value="GAF_2"/>
    <property type="match status" value="1"/>
</dbReference>
<dbReference type="PANTHER" id="PTHR45138">
    <property type="entry name" value="REGULATORY COMPONENTS OF SENSORY TRANSDUCTION SYSTEM"/>
    <property type="match status" value="1"/>
</dbReference>
<dbReference type="GO" id="GO:0005886">
    <property type="term" value="C:plasma membrane"/>
    <property type="evidence" value="ECO:0007669"/>
    <property type="project" value="TreeGrafter"/>
</dbReference>
<dbReference type="Proteomes" id="UP000467327">
    <property type="component" value="Chromosome"/>
</dbReference>
<dbReference type="PANTHER" id="PTHR45138:SF9">
    <property type="entry name" value="DIGUANYLATE CYCLASE DGCM-RELATED"/>
    <property type="match status" value="1"/>
</dbReference>
<dbReference type="GO" id="GO:0052621">
    <property type="term" value="F:diguanylate cyclase activity"/>
    <property type="evidence" value="ECO:0007669"/>
    <property type="project" value="TreeGrafter"/>
</dbReference>
<dbReference type="SMART" id="SM00065">
    <property type="entry name" value="GAF"/>
    <property type="match status" value="1"/>
</dbReference>
<organism evidence="2 3">
    <name type="scientific">Mycolicibacterium aichiense</name>
    <dbReference type="NCBI Taxonomy" id="1799"/>
    <lineage>
        <taxon>Bacteria</taxon>
        <taxon>Bacillati</taxon>
        <taxon>Actinomycetota</taxon>
        <taxon>Actinomycetes</taxon>
        <taxon>Mycobacteriales</taxon>
        <taxon>Mycobacteriaceae</taxon>
        <taxon>Mycolicibacterium</taxon>
    </lineage>
</organism>
<dbReference type="Gene3D" id="3.30.70.270">
    <property type="match status" value="1"/>
</dbReference>
<evidence type="ECO:0000313" key="3">
    <source>
        <dbReference type="Proteomes" id="UP000467327"/>
    </source>
</evidence>
<dbReference type="NCBIfam" id="TIGR00254">
    <property type="entry name" value="GGDEF"/>
    <property type="match status" value="1"/>
</dbReference>
<dbReference type="InterPro" id="IPR029016">
    <property type="entry name" value="GAF-like_dom_sf"/>
</dbReference>
<dbReference type="GO" id="GO:0043709">
    <property type="term" value="P:cell adhesion involved in single-species biofilm formation"/>
    <property type="evidence" value="ECO:0007669"/>
    <property type="project" value="TreeGrafter"/>
</dbReference>
<dbReference type="KEGG" id="maic:MAIC_47740"/>
<feature type="domain" description="GGDEF" evidence="1">
    <location>
        <begin position="219"/>
        <end position="346"/>
    </location>
</feature>
<dbReference type="SUPFAM" id="SSF55073">
    <property type="entry name" value="Nucleotide cyclase"/>
    <property type="match status" value="1"/>
</dbReference>
<name>A0AAD1HS07_9MYCO</name>
<accession>A0AAD1HS07</accession>
<dbReference type="CDD" id="cd01949">
    <property type="entry name" value="GGDEF"/>
    <property type="match status" value="1"/>
</dbReference>
<gene>
    <name evidence="2" type="ORF">MAIC_47740</name>
</gene>
<dbReference type="GO" id="GO:1902201">
    <property type="term" value="P:negative regulation of bacterial-type flagellum-dependent cell motility"/>
    <property type="evidence" value="ECO:0007669"/>
    <property type="project" value="TreeGrafter"/>
</dbReference>
<dbReference type="InterPro" id="IPR050469">
    <property type="entry name" value="Diguanylate_Cyclase"/>
</dbReference>